<organism evidence="1 2">
    <name type="scientific">Steinernema carpocapsae</name>
    <name type="common">Entomopathogenic nematode</name>
    <dbReference type="NCBI Taxonomy" id="34508"/>
    <lineage>
        <taxon>Eukaryota</taxon>
        <taxon>Metazoa</taxon>
        <taxon>Ecdysozoa</taxon>
        <taxon>Nematoda</taxon>
        <taxon>Chromadorea</taxon>
        <taxon>Rhabditida</taxon>
        <taxon>Tylenchina</taxon>
        <taxon>Panagrolaimomorpha</taxon>
        <taxon>Strongyloidoidea</taxon>
        <taxon>Steinernematidae</taxon>
        <taxon>Steinernema</taxon>
    </lineage>
</organism>
<evidence type="ECO:0000313" key="2">
    <source>
        <dbReference type="Proteomes" id="UP000298663"/>
    </source>
</evidence>
<reference evidence="1 2" key="1">
    <citation type="journal article" date="2015" name="Genome Biol.">
        <title>Comparative genomics of Steinernema reveals deeply conserved gene regulatory networks.</title>
        <authorList>
            <person name="Dillman A.R."/>
            <person name="Macchietto M."/>
            <person name="Porter C.F."/>
            <person name="Rogers A."/>
            <person name="Williams B."/>
            <person name="Antoshechkin I."/>
            <person name="Lee M.M."/>
            <person name="Goodwin Z."/>
            <person name="Lu X."/>
            <person name="Lewis E.E."/>
            <person name="Goodrich-Blair H."/>
            <person name="Stock S.P."/>
            <person name="Adams B.J."/>
            <person name="Sternberg P.W."/>
            <person name="Mortazavi A."/>
        </authorList>
    </citation>
    <scope>NUCLEOTIDE SEQUENCE [LARGE SCALE GENOMIC DNA]</scope>
    <source>
        <strain evidence="1 2">ALL</strain>
    </source>
</reference>
<evidence type="ECO:0000313" key="1">
    <source>
        <dbReference type="EMBL" id="TKR88782.1"/>
    </source>
</evidence>
<protein>
    <submittedName>
        <fullName evidence="1">Uncharacterized protein</fullName>
    </submittedName>
</protein>
<dbReference type="AlphaFoldDB" id="A0A4U5NZ01"/>
<dbReference type="Proteomes" id="UP000298663">
    <property type="component" value="Unassembled WGS sequence"/>
</dbReference>
<gene>
    <name evidence="1" type="ORF">L596_012971</name>
</gene>
<keyword evidence="2" id="KW-1185">Reference proteome</keyword>
<comment type="caution">
    <text evidence="1">The sequence shown here is derived from an EMBL/GenBank/DDBJ whole genome shotgun (WGS) entry which is preliminary data.</text>
</comment>
<accession>A0A4U5NZ01</accession>
<reference evidence="1 2" key="2">
    <citation type="journal article" date="2019" name="G3 (Bethesda)">
        <title>Hybrid Assembly of the Genome of the Entomopathogenic Nematode Steinernema carpocapsae Identifies the X-Chromosome.</title>
        <authorList>
            <person name="Serra L."/>
            <person name="Macchietto M."/>
            <person name="Macias-Munoz A."/>
            <person name="McGill C.J."/>
            <person name="Rodriguez I.M."/>
            <person name="Rodriguez B."/>
            <person name="Murad R."/>
            <person name="Mortazavi A."/>
        </authorList>
    </citation>
    <scope>NUCLEOTIDE SEQUENCE [LARGE SCALE GENOMIC DNA]</scope>
    <source>
        <strain evidence="1 2">ALL</strain>
    </source>
</reference>
<name>A0A4U5NZ01_STECR</name>
<sequence length="78" mass="8883">MSYTSSGVVDARTTADRAIDRDLMFDLEKQGLGQCAVDTYAYARNAKYGVNWRCRRKQGCWRLKANCIVQIHLAEEPP</sequence>
<dbReference type="EMBL" id="AZBU02000003">
    <property type="protein sequence ID" value="TKR88782.1"/>
    <property type="molecule type" value="Genomic_DNA"/>
</dbReference>
<proteinExistence type="predicted"/>